<reference evidence="1" key="2">
    <citation type="journal article" date="2022" name="Microbiol. Resour. Announc.">
        <title>Metagenome Sequencing to Explore Phylogenomics of Terrestrial Cyanobacteria.</title>
        <authorList>
            <person name="Ward R.D."/>
            <person name="Stajich J.E."/>
            <person name="Johansen J.R."/>
            <person name="Huntemann M."/>
            <person name="Clum A."/>
            <person name="Foster B."/>
            <person name="Foster B."/>
            <person name="Roux S."/>
            <person name="Palaniappan K."/>
            <person name="Varghese N."/>
            <person name="Mukherjee S."/>
            <person name="Reddy T.B.K."/>
            <person name="Daum C."/>
            <person name="Copeland A."/>
            <person name="Chen I.A."/>
            <person name="Ivanova N.N."/>
            <person name="Kyrpides N.C."/>
            <person name="Shapiro N."/>
            <person name="Eloe-Fadrosh E.A."/>
            <person name="Pietrasiak N."/>
        </authorList>
    </citation>
    <scope>NUCLEOTIDE SEQUENCE</scope>
    <source>
        <strain evidence="1">CPER-KK1</strain>
    </source>
</reference>
<accession>A0A951UAA9</accession>
<reference evidence="1" key="1">
    <citation type="submission" date="2021-05" db="EMBL/GenBank/DDBJ databases">
        <authorList>
            <person name="Pietrasiak N."/>
            <person name="Ward R."/>
            <person name="Stajich J.E."/>
            <person name="Kurbessoian T."/>
        </authorList>
    </citation>
    <scope>NUCLEOTIDE SEQUENCE</scope>
    <source>
        <strain evidence="1">CPER-KK1</strain>
    </source>
</reference>
<evidence type="ECO:0000313" key="1">
    <source>
        <dbReference type="EMBL" id="MBW4545835.1"/>
    </source>
</evidence>
<dbReference type="EMBL" id="JAHHIF010000018">
    <property type="protein sequence ID" value="MBW4545835.1"/>
    <property type="molecule type" value="Genomic_DNA"/>
</dbReference>
<evidence type="ECO:0000313" key="2">
    <source>
        <dbReference type="Proteomes" id="UP000753908"/>
    </source>
</evidence>
<comment type="caution">
    <text evidence="1">The sequence shown here is derived from an EMBL/GenBank/DDBJ whole genome shotgun (WGS) entry which is preliminary data.</text>
</comment>
<name>A0A951UAA9_9CYAN</name>
<gene>
    <name evidence="1" type="ORF">KME25_15520</name>
</gene>
<sequence>MELVKVQLMFENAPRRSHKDYSAELEDLNGKLVELSRLPTQGELVSFPDGKLHTVGPCFTVIEVVHFASPSTTGLVGQVTLRKCFPR</sequence>
<proteinExistence type="predicted"/>
<dbReference type="AlphaFoldDB" id="A0A951UAA9"/>
<dbReference type="Proteomes" id="UP000753908">
    <property type="component" value="Unassembled WGS sequence"/>
</dbReference>
<protein>
    <submittedName>
        <fullName evidence="1">Uncharacterized protein</fullName>
    </submittedName>
</protein>
<organism evidence="1 2">
    <name type="scientific">Symplocastrum torsivum CPER-KK1</name>
    <dbReference type="NCBI Taxonomy" id="450513"/>
    <lineage>
        <taxon>Bacteria</taxon>
        <taxon>Bacillati</taxon>
        <taxon>Cyanobacteriota</taxon>
        <taxon>Cyanophyceae</taxon>
        <taxon>Oscillatoriophycideae</taxon>
        <taxon>Oscillatoriales</taxon>
        <taxon>Microcoleaceae</taxon>
        <taxon>Symplocastrum</taxon>
    </lineage>
</organism>